<proteinExistence type="predicted"/>
<comment type="caution">
    <text evidence="1">The sequence shown here is derived from an EMBL/GenBank/DDBJ whole genome shotgun (WGS) entry which is preliminary data.</text>
</comment>
<reference evidence="1 2" key="1">
    <citation type="submission" date="2018-10" db="EMBL/GenBank/DDBJ databases">
        <title>Genome sequencing of Pedobacter jejuensis TNB23.</title>
        <authorList>
            <person name="Cho Y.-J."/>
            <person name="Cho A."/>
            <person name="Kim O.-S."/>
        </authorList>
    </citation>
    <scope>NUCLEOTIDE SEQUENCE [LARGE SCALE GENOMIC DNA]</scope>
    <source>
        <strain evidence="1 2">TNB23</strain>
    </source>
</reference>
<evidence type="ECO:0000313" key="2">
    <source>
        <dbReference type="Proteomes" id="UP000274046"/>
    </source>
</evidence>
<dbReference type="SUPFAM" id="SSF51395">
    <property type="entry name" value="FMN-linked oxidoreductases"/>
    <property type="match status" value="1"/>
</dbReference>
<evidence type="ECO:0000313" key="1">
    <source>
        <dbReference type="EMBL" id="RNL51689.1"/>
    </source>
</evidence>
<dbReference type="AlphaFoldDB" id="A0A3N0BRK3"/>
<dbReference type="Proteomes" id="UP000274046">
    <property type="component" value="Unassembled WGS sequence"/>
</dbReference>
<protein>
    <submittedName>
        <fullName evidence="1">Uncharacterized protein</fullName>
    </submittedName>
</protein>
<keyword evidence="2" id="KW-1185">Reference proteome</keyword>
<name>A0A3N0BRK3_9SPHI</name>
<sequence length="341" mass="39334">MLAFFYKGQYILRFFKILLLNIRKFAIRSVKRCVSYFFSPTLPWIEDQKNTVFKRAVGGTTQSIANNLRSPLRKGYECLRLGIKKTKIETNRLSSDIGRSSEKNGYIVNLLNIGSIDFGKNTNHYSFILSAAARELGCAVNTGEPGLTSGLLRGGADLIWRLREKDFTGYNNMEDALDDKVFIKTLSRSYIKMIEIEIPLKDLFKDDSILNLDRLIYFLEKLKAITRDKPIGISLRSPDKHQLEAIFENVWLRDLRIDFINIEEKLCSAVHGRLKVLTDIEESFLKSVNAAKETIRYFGIVAKRFKNLQFSSTLNKFDCKTNYALYIDLQCIQKAFQQRNQ</sequence>
<gene>
    <name evidence="1" type="ORF">D7004_14325</name>
</gene>
<organism evidence="1 2">
    <name type="scientific">Pedobacter jejuensis</name>
    <dbReference type="NCBI Taxonomy" id="1268550"/>
    <lineage>
        <taxon>Bacteria</taxon>
        <taxon>Pseudomonadati</taxon>
        <taxon>Bacteroidota</taxon>
        <taxon>Sphingobacteriia</taxon>
        <taxon>Sphingobacteriales</taxon>
        <taxon>Sphingobacteriaceae</taxon>
        <taxon>Pedobacter</taxon>
    </lineage>
</organism>
<dbReference type="EMBL" id="RBEE01000034">
    <property type="protein sequence ID" value="RNL51689.1"/>
    <property type="molecule type" value="Genomic_DNA"/>
</dbReference>
<accession>A0A3N0BRK3</accession>